<dbReference type="Proteomes" id="UP000828236">
    <property type="component" value="Unassembled WGS sequence"/>
</dbReference>
<dbReference type="PANTHER" id="PTHR12341">
    <property type="entry name" value="5'-&gt;3' EXORIBONUCLEASE"/>
    <property type="match status" value="1"/>
</dbReference>
<name>A0A9D4P364_DERFA</name>
<evidence type="ECO:0000256" key="2">
    <source>
        <dbReference type="ARBA" id="ARBA00006994"/>
    </source>
</evidence>
<dbReference type="AlphaFoldDB" id="A0A9D4P364"/>
<dbReference type="GO" id="GO:0003723">
    <property type="term" value="F:RNA binding"/>
    <property type="evidence" value="ECO:0007669"/>
    <property type="project" value="TreeGrafter"/>
</dbReference>
<keyword evidence="5 8" id="KW-0378">Hydrolase</keyword>
<comment type="caution">
    <text evidence="12">The sequence shown here is derived from an EMBL/GenBank/DDBJ whole genome shotgun (WGS) entry which is preliminary data.</text>
</comment>
<keyword evidence="6 8" id="KW-0269">Exonuclease</keyword>
<keyword evidence="3 8" id="KW-0507">mRNA processing</keyword>
<dbReference type="GO" id="GO:0000956">
    <property type="term" value="P:nuclear-transcribed mRNA catabolic process"/>
    <property type="evidence" value="ECO:0007669"/>
    <property type="project" value="TreeGrafter"/>
</dbReference>
<dbReference type="CDD" id="cd18673">
    <property type="entry name" value="PIN_XRN1-2-like"/>
    <property type="match status" value="1"/>
</dbReference>
<dbReference type="Pfam" id="PF03159">
    <property type="entry name" value="XRN_N"/>
    <property type="match status" value="1"/>
</dbReference>
<dbReference type="FunFam" id="1.25.40.1050:FF:000002">
    <property type="entry name" value="5'-3' exoribonuclease"/>
    <property type="match status" value="1"/>
</dbReference>
<feature type="compositionally biased region" description="Polar residues" evidence="9">
    <location>
        <begin position="966"/>
        <end position="975"/>
    </location>
</feature>
<dbReference type="InterPro" id="IPR027073">
    <property type="entry name" value="5_3_exoribonuclease"/>
</dbReference>
<gene>
    <name evidence="12" type="ORF">HUG17_6248</name>
</gene>
<dbReference type="GO" id="GO:0005634">
    <property type="term" value="C:nucleus"/>
    <property type="evidence" value="ECO:0007669"/>
    <property type="project" value="UniProtKB-SubCell"/>
</dbReference>
<reference evidence="12" key="1">
    <citation type="submission" date="2020-06" db="EMBL/GenBank/DDBJ databases">
        <authorList>
            <person name="Ji K."/>
            <person name="Li J."/>
        </authorList>
    </citation>
    <scope>NUCLEOTIDE SEQUENCE</scope>
    <source>
        <strain evidence="12">JKM2019</strain>
        <tissue evidence="12">Whole body</tissue>
    </source>
</reference>
<dbReference type="InterPro" id="IPR017151">
    <property type="entry name" value="Xrn2/3/4"/>
</dbReference>
<feature type="region of interest" description="Disordered" evidence="9">
    <location>
        <begin position="689"/>
        <end position="708"/>
    </location>
</feature>
<feature type="domain" description="Xrn1 helical" evidence="11">
    <location>
        <begin position="307"/>
        <end position="769"/>
    </location>
</feature>
<dbReference type="OrthoDB" id="372487at2759"/>
<keyword evidence="4 8" id="KW-0540">Nuclease</keyword>
<dbReference type="EC" id="3.1.13.-" evidence="8"/>
<comment type="function">
    <text evidence="8">Possesses 5'-&gt;3' exoribonuclease activity. May promote termination of transcription by RNA polymerase II.</text>
</comment>
<dbReference type="Gene3D" id="1.25.40.1050">
    <property type="match status" value="1"/>
</dbReference>
<dbReference type="InterPro" id="IPR004859">
    <property type="entry name" value="Xrn1_N"/>
</dbReference>
<dbReference type="PANTHER" id="PTHR12341:SF41">
    <property type="entry name" value="5'-3' EXORIBONUCLEASE 2"/>
    <property type="match status" value="1"/>
</dbReference>
<evidence type="ECO:0000256" key="6">
    <source>
        <dbReference type="ARBA" id="ARBA00022839"/>
    </source>
</evidence>
<feature type="domain" description="Xrn1 N-terminal" evidence="10">
    <location>
        <begin position="1"/>
        <end position="243"/>
    </location>
</feature>
<comment type="similarity">
    <text evidence="2 8">Belongs to the 5'-3' exonuclease family. XRN2/RAT1 subfamily.</text>
</comment>
<evidence type="ECO:0000256" key="8">
    <source>
        <dbReference type="PIRNR" id="PIRNR037239"/>
    </source>
</evidence>
<accession>A0A9D4P364</accession>
<dbReference type="EMBL" id="SDOV01000002">
    <property type="protein sequence ID" value="KAH7643886.1"/>
    <property type="molecule type" value="Genomic_DNA"/>
</dbReference>
<evidence type="ECO:0000256" key="4">
    <source>
        <dbReference type="ARBA" id="ARBA00022722"/>
    </source>
</evidence>
<feature type="compositionally biased region" description="Polar residues" evidence="9">
    <location>
        <begin position="930"/>
        <end position="942"/>
    </location>
</feature>
<feature type="compositionally biased region" description="Low complexity" evidence="9">
    <location>
        <begin position="947"/>
        <end position="960"/>
    </location>
</feature>
<feature type="compositionally biased region" description="Low complexity" evidence="9">
    <location>
        <begin position="855"/>
        <end position="917"/>
    </location>
</feature>
<keyword evidence="7" id="KW-0539">Nucleus</keyword>
<evidence type="ECO:0000313" key="12">
    <source>
        <dbReference type="EMBL" id="KAH7643886.1"/>
    </source>
</evidence>
<reference evidence="12" key="2">
    <citation type="journal article" date="2021" name="World Allergy Organ. J.">
        <title>Chromosome-level assembly of Dermatophagoides farinae genome and transcriptome reveals two novel allergens Der f 37 and Der f 39.</title>
        <authorList>
            <person name="Chen J."/>
            <person name="Cai Z."/>
            <person name="Fan D."/>
            <person name="Hu J."/>
            <person name="Hou Y."/>
            <person name="He Y."/>
            <person name="Zhang Z."/>
            <person name="Zhao Z."/>
            <person name="Gao P."/>
            <person name="Hu W."/>
            <person name="Sun J."/>
            <person name="Li J."/>
            <person name="Ji K."/>
        </authorList>
    </citation>
    <scope>NUCLEOTIDE SEQUENCE</scope>
    <source>
        <strain evidence="12">JKM2019</strain>
    </source>
</reference>
<feature type="region of interest" description="Disordered" evidence="9">
    <location>
        <begin position="852"/>
        <end position="975"/>
    </location>
</feature>
<evidence type="ECO:0000256" key="1">
    <source>
        <dbReference type="ARBA" id="ARBA00004123"/>
    </source>
</evidence>
<dbReference type="GO" id="GO:0006397">
    <property type="term" value="P:mRNA processing"/>
    <property type="evidence" value="ECO:0007669"/>
    <property type="project" value="UniProtKB-UniRule"/>
</dbReference>
<organism evidence="12">
    <name type="scientific">Dermatophagoides farinae</name>
    <name type="common">American house dust mite</name>
    <dbReference type="NCBI Taxonomy" id="6954"/>
    <lineage>
        <taxon>Eukaryota</taxon>
        <taxon>Metazoa</taxon>
        <taxon>Ecdysozoa</taxon>
        <taxon>Arthropoda</taxon>
        <taxon>Chelicerata</taxon>
        <taxon>Arachnida</taxon>
        <taxon>Acari</taxon>
        <taxon>Acariformes</taxon>
        <taxon>Sarcoptiformes</taxon>
        <taxon>Astigmata</taxon>
        <taxon>Psoroptidia</taxon>
        <taxon>Analgoidea</taxon>
        <taxon>Pyroglyphidae</taxon>
        <taxon>Dermatophagoidinae</taxon>
        <taxon>Dermatophagoides</taxon>
    </lineage>
</organism>
<protein>
    <recommendedName>
        <fullName evidence="8">5'-3' exoribonuclease</fullName>
        <ecNumber evidence="8">3.1.13.-</ecNumber>
    </recommendedName>
</protein>
<comment type="subcellular location">
    <subcellularLocation>
        <location evidence="1">Nucleus</location>
    </subcellularLocation>
</comment>
<evidence type="ECO:0000259" key="10">
    <source>
        <dbReference type="Pfam" id="PF03159"/>
    </source>
</evidence>
<dbReference type="Pfam" id="PF17846">
    <property type="entry name" value="XRN_M"/>
    <property type="match status" value="1"/>
</dbReference>
<evidence type="ECO:0000256" key="5">
    <source>
        <dbReference type="ARBA" id="ARBA00022801"/>
    </source>
</evidence>
<feature type="region of interest" description="Disordered" evidence="9">
    <location>
        <begin position="460"/>
        <end position="494"/>
    </location>
</feature>
<proteinExistence type="inferred from homology"/>
<dbReference type="PIRSF" id="PIRSF037239">
    <property type="entry name" value="Exonuclease_Xrn2"/>
    <property type="match status" value="1"/>
</dbReference>
<dbReference type="GO" id="GO:0004534">
    <property type="term" value="F:5'-3' RNA exonuclease activity"/>
    <property type="evidence" value="ECO:0007669"/>
    <property type="project" value="UniProtKB-UniRule"/>
</dbReference>
<evidence type="ECO:0000256" key="3">
    <source>
        <dbReference type="ARBA" id="ARBA00022664"/>
    </source>
</evidence>
<evidence type="ECO:0000259" key="11">
    <source>
        <dbReference type="Pfam" id="PF17846"/>
    </source>
</evidence>
<evidence type="ECO:0000256" key="7">
    <source>
        <dbReference type="ARBA" id="ARBA00023242"/>
    </source>
</evidence>
<evidence type="ECO:0000256" key="9">
    <source>
        <dbReference type="SAM" id="MobiDB-lite"/>
    </source>
</evidence>
<dbReference type="InterPro" id="IPR041412">
    <property type="entry name" value="Xrn1_helical"/>
</dbReference>
<sequence>MGVPAFFRWLSKKYPSIVVQCDDGVKGEYHFDNLYLDMNGIIHPCSHPENKPPPANEEEMFLAIFEYVENIMKIVKPKKLVYMAVDGVAPRAKMNQQRSRRFRAAQESYEKLIQVQKVKDELLARGIEVPEKEDSAHFDSNVITPGTDFMINLSEALRSWINRKLSDDYDDPHSIWPKDLVIILSDSSVPGEGEHKIMDYIRRQKADKNFDANLSHCLYGADADLIMLGLATHEPNFTILREEFKPNQPRPCDLCGQLGHELKDCTGQPKPEEEQIRPADTEFIYIRLNVLREYLEKECKSNTSVQLNFERFIDDYVFLCFFVGNDFLPHLPSLEIRENAIDRLIKIYKYVMEAYPDPQDMYLTKNGYVNKHRVQLVLQELGEYEDGIFKQRQQNDQNFKERNKRRKLMQAEQDLRWMKPEAVGRSERPETFNNPREEAYKVRMAYKDVGSNSAAAANHKLEQMLIKPNDGETSSSIKRKRDDSDDDDGPEDLVQLHNDGWKERYYKHKFGVESVDKISKQVADEYFIGLCWVMLYYYQGCPDWKWFFPFHYACFASDFKNIEQINVEFDRTAKPFKPLEQLMSVFPAASSKNLPPTWRELMSRNDSPIIDFYPTTFKIDLNGKKAAWMGVALLPFIDEERLFAALKTVYKDLTESEKRRNCHGSHLIFTSKKHSILSDNIQNVIENGTAAENNDNDDGDSKSKAIPAAESQPNLISGSLKKSSSFSMIYSQTLCCEFYDPTYSKEFIFPAIMLKNARKPDTVLRPQDLDQFERYRPIIGMNRRSDLANVASSGHRMIERLVQKEHGGEQYRHEQYHNQYGYQNYRHQQYNLQQYPSDNRYSDTNNRYNQQQHANRNSGYNNNHHHYSNSNPPKQQSNYSSSSYYSQQQQQQQNHYSTGSYYQNYNQQSSSNYYNNSRYSTAPPPPPPSQTSGFSSYYTSDYVNRPRQQQQQQQQQQQRRGYPHSYGNSSNRSHR</sequence>
<dbReference type="Gene3D" id="3.40.50.12390">
    <property type="match status" value="2"/>
</dbReference>